<dbReference type="PROSITE" id="PS50097">
    <property type="entry name" value="BTB"/>
    <property type="match status" value="1"/>
</dbReference>
<dbReference type="InterPro" id="IPR000210">
    <property type="entry name" value="BTB/POZ_dom"/>
</dbReference>
<dbReference type="Pfam" id="PF00651">
    <property type="entry name" value="BTB"/>
    <property type="match status" value="1"/>
</dbReference>
<organism evidence="4 5">
    <name type="scientific">Saccoglossus kowalevskii</name>
    <name type="common">Acorn worm</name>
    <dbReference type="NCBI Taxonomy" id="10224"/>
    <lineage>
        <taxon>Eukaryota</taxon>
        <taxon>Metazoa</taxon>
        <taxon>Hemichordata</taxon>
        <taxon>Enteropneusta</taxon>
        <taxon>Harrimaniidae</taxon>
        <taxon>Saccoglossus</taxon>
    </lineage>
</organism>
<dbReference type="Pfam" id="PF07707">
    <property type="entry name" value="BACK"/>
    <property type="match status" value="1"/>
</dbReference>
<dbReference type="InterPro" id="IPR006652">
    <property type="entry name" value="Kelch_1"/>
</dbReference>
<dbReference type="SMART" id="SM00875">
    <property type="entry name" value="BACK"/>
    <property type="match status" value="1"/>
</dbReference>
<dbReference type="PANTHER" id="PTHR24412">
    <property type="entry name" value="KELCH PROTEIN"/>
    <property type="match status" value="1"/>
</dbReference>
<sequence length="580" mass="65346">METKESAERCDDTDFVLYEPQYSNHILDSLNNFRKAGCLTDTVISTGGKEFPCHRAVLACSSPYFKAMFSAEMKETQEGRITLDNVRAETLELLLEYAYTSKITINSANSQELLEMADLLQYKTIVQAASEYLERQLHPDNCLGIKYVAEMHACTRLYERASAYALDRFPQVVKNEEFLQLPLFEVVAYLSHERINVRDEETVFDAAISWVKYELKKRLPKLLVVLQCIRLPYLTPAFLCSILKNPLFKQQSSCFDVIQQAMHLQEYLQSNETNIYHVGHQPRWSTKTEVMVVVGGFDANHTWVSDVHYYNPVNKKWGKFAPFPADISGYKVVALDEDIYVTGGKSSRGVTGAAFCYHSAQDQWNQVPGLHIPRQYHGIVVLDSSIYVVGGEDGDGRCIGDVECYHPSMENWGWVPQLPTAVGNPAVVSHSGKMYVIGGYCNGQLTYREMQCYNLDIDTWTVINTVTITTRHFPALVLNDSIYLLSGAGKGGMQIYNPETNTCGRNSEMCLLERHLFAVCVMNGMIYVAGGMVNYKALGSVEMYDPSTNTWKIVGCMPKPLRAHGCCASIRRYSGPPFIT</sequence>
<dbReference type="Gene3D" id="3.30.710.10">
    <property type="entry name" value="Potassium Channel Kv1.1, Chain A"/>
    <property type="match status" value="1"/>
</dbReference>
<keyword evidence="2" id="KW-0677">Repeat</keyword>
<feature type="domain" description="BTB" evidence="3">
    <location>
        <begin position="40"/>
        <end position="107"/>
    </location>
</feature>
<evidence type="ECO:0000256" key="2">
    <source>
        <dbReference type="ARBA" id="ARBA00022737"/>
    </source>
</evidence>
<dbReference type="RefSeq" id="XP_006811771.1">
    <property type="nucleotide sequence ID" value="XM_006811708.1"/>
</dbReference>
<gene>
    <name evidence="5" type="primary">LOC100373697</name>
</gene>
<dbReference type="PANTHER" id="PTHR24412:SF495">
    <property type="entry name" value="KELCH-LIKE PROTEIN 24"/>
    <property type="match status" value="1"/>
</dbReference>
<dbReference type="Gene3D" id="1.25.40.420">
    <property type="match status" value="1"/>
</dbReference>
<dbReference type="InterPro" id="IPR011705">
    <property type="entry name" value="BACK"/>
</dbReference>
<keyword evidence="4" id="KW-1185">Reference proteome</keyword>
<keyword evidence="1" id="KW-0880">Kelch repeat</keyword>
<dbReference type="SMART" id="SM00612">
    <property type="entry name" value="Kelch"/>
    <property type="match status" value="5"/>
</dbReference>
<dbReference type="SMART" id="SM00225">
    <property type="entry name" value="BTB"/>
    <property type="match status" value="1"/>
</dbReference>
<evidence type="ECO:0000256" key="1">
    <source>
        <dbReference type="ARBA" id="ARBA00022441"/>
    </source>
</evidence>
<dbReference type="Gene3D" id="2.120.10.80">
    <property type="entry name" value="Kelch-type beta propeller"/>
    <property type="match status" value="2"/>
</dbReference>
<reference evidence="5" key="1">
    <citation type="submission" date="2025-08" db="UniProtKB">
        <authorList>
            <consortium name="RefSeq"/>
        </authorList>
    </citation>
    <scope>IDENTIFICATION</scope>
    <source>
        <tissue evidence="5">Testes</tissue>
    </source>
</reference>
<dbReference type="SUPFAM" id="SSF117281">
    <property type="entry name" value="Kelch motif"/>
    <property type="match status" value="2"/>
</dbReference>
<dbReference type="SUPFAM" id="SSF54695">
    <property type="entry name" value="POZ domain"/>
    <property type="match status" value="1"/>
</dbReference>
<name>A0ABM0LVI0_SACKO</name>
<evidence type="ECO:0000313" key="4">
    <source>
        <dbReference type="Proteomes" id="UP000694865"/>
    </source>
</evidence>
<accession>A0ABM0LVI0</accession>
<evidence type="ECO:0000259" key="3">
    <source>
        <dbReference type="PROSITE" id="PS50097"/>
    </source>
</evidence>
<dbReference type="InterPro" id="IPR015915">
    <property type="entry name" value="Kelch-typ_b-propeller"/>
</dbReference>
<proteinExistence type="predicted"/>
<dbReference type="Pfam" id="PF13964">
    <property type="entry name" value="Beta-prop_Calicin"/>
    <property type="match status" value="1"/>
</dbReference>
<evidence type="ECO:0000313" key="5">
    <source>
        <dbReference type="RefSeq" id="XP_006811771.1"/>
    </source>
</evidence>
<dbReference type="InterPro" id="IPR017096">
    <property type="entry name" value="BTB-kelch_protein"/>
</dbReference>
<dbReference type="PIRSF" id="PIRSF037037">
    <property type="entry name" value="Kelch-like_protein_gigaxonin"/>
    <property type="match status" value="1"/>
</dbReference>
<dbReference type="GeneID" id="100373697"/>
<dbReference type="Proteomes" id="UP000694865">
    <property type="component" value="Unplaced"/>
</dbReference>
<dbReference type="InterPro" id="IPR011333">
    <property type="entry name" value="SKP1/BTB/POZ_sf"/>
</dbReference>
<protein>
    <submittedName>
        <fullName evidence="5">Kelch-like protein 29-like</fullName>
    </submittedName>
</protein>